<dbReference type="InterPro" id="IPR003675">
    <property type="entry name" value="Rce1/LyrA-like_dom"/>
</dbReference>
<keyword evidence="3" id="KW-0378">Hydrolase</keyword>
<feature type="transmembrane region" description="Helical" evidence="1">
    <location>
        <begin position="221"/>
        <end position="239"/>
    </location>
</feature>
<keyword evidence="1" id="KW-0812">Transmembrane</keyword>
<reference evidence="3 4" key="1">
    <citation type="submission" date="2021-08" db="EMBL/GenBank/DDBJ databases">
        <title>Comparative Genomics Analysis of the Genus Qipengyuania Reveals Extensive Genetic Diversity and Metabolic Versatility, Including the Description of Fifteen Novel Species.</title>
        <authorList>
            <person name="Liu Y."/>
        </authorList>
    </citation>
    <scope>NUCLEOTIDE SEQUENCE [LARGE SCALE GENOMIC DNA]</scope>
    <source>
        <strain evidence="3 4">YG27</strain>
    </source>
</reference>
<protein>
    <submittedName>
        <fullName evidence="3">CPBP family intramembrane metalloprotease</fullName>
    </submittedName>
</protein>
<evidence type="ECO:0000256" key="1">
    <source>
        <dbReference type="SAM" id="Phobius"/>
    </source>
</evidence>
<dbReference type="GO" id="GO:0008237">
    <property type="term" value="F:metallopeptidase activity"/>
    <property type="evidence" value="ECO:0007669"/>
    <property type="project" value="UniProtKB-KW"/>
</dbReference>
<keyword evidence="3" id="KW-0645">Protease</keyword>
<feature type="domain" description="CAAX prenyl protease 2/Lysostaphin resistance protein A-like" evidence="2">
    <location>
        <begin position="134"/>
        <end position="230"/>
    </location>
</feature>
<dbReference type="Pfam" id="PF02517">
    <property type="entry name" value="Rce1-like"/>
    <property type="match status" value="1"/>
</dbReference>
<feature type="transmembrane region" description="Helical" evidence="1">
    <location>
        <begin position="16"/>
        <end position="37"/>
    </location>
</feature>
<evidence type="ECO:0000313" key="4">
    <source>
        <dbReference type="Proteomes" id="UP000782554"/>
    </source>
</evidence>
<sequence length="241" mass="26382">MQATATIQPLETERTANWWVVPEVLAFAALAFGSRLVFAQFAWAYSGPMSLLLTLVVLTLYLRARGVAWRDMGLIRLPGWRAKALVLPKALVPFALFAAAVALVMFVGEPMGLTRTDTAGVEERWGNVEGNLPMLLLWLGLVWTSAAFGEEMFFRGYMVTRLAAGLAGVPGRLAIAVLLPALIFGYGHYYYQGLFGLVMTGLIGLAFAISFLLLKRNLWPLVLVHGTIDTINFVALYLGEA</sequence>
<comment type="caution">
    <text evidence="3">The sequence shown here is derived from an EMBL/GenBank/DDBJ whole genome shotgun (WGS) entry which is preliminary data.</text>
</comment>
<keyword evidence="3" id="KW-0482">Metalloprotease</keyword>
<keyword evidence="1" id="KW-0472">Membrane</keyword>
<name>A0ABS7JW49_9SPHN</name>
<dbReference type="Proteomes" id="UP000782554">
    <property type="component" value="Unassembled WGS sequence"/>
</dbReference>
<feature type="transmembrane region" description="Helical" evidence="1">
    <location>
        <begin position="132"/>
        <end position="150"/>
    </location>
</feature>
<evidence type="ECO:0000259" key="2">
    <source>
        <dbReference type="Pfam" id="PF02517"/>
    </source>
</evidence>
<accession>A0ABS7JW49</accession>
<proteinExistence type="predicted"/>
<dbReference type="EMBL" id="JAIGNU010000002">
    <property type="protein sequence ID" value="MBX7501887.1"/>
    <property type="molecule type" value="Genomic_DNA"/>
</dbReference>
<feature type="transmembrane region" description="Helical" evidence="1">
    <location>
        <begin position="43"/>
        <end position="64"/>
    </location>
</feature>
<keyword evidence="1" id="KW-1133">Transmembrane helix</keyword>
<feature type="transmembrane region" description="Helical" evidence="1">
    <location>
        <begin position="189"/>
        <end position="214"/>
    </location>
</feature>
<evidence type="ECO:0000313" key="3">
    <source>
        <dbReference type="EMBL" id="MBX7501887.1"/>
    </source>
</evidence>
<dbReference type="RefSeq" id="WP_221603080.1">
    <property type="nucleotide sequence ID" value="NZ_JAIGNU010000002.1"/>
</dbReference>
<keyword evidence="4" id="KW-1185">Reference proteome</keyword>
<feature type="transmembrane region" description="Helical" evidence="1">
    <location>
        <begin position="162"/>
        <end position="183"/>
    </location>
</feature>
<feature type="transmembrane region" description="Helical" evidence="1">
    <location>
        <begin position="85"/>
        <end position="107"/>
    </location>
</feature>
<gene>
    <name evidence="3" type="ORF">K3181_10580</name>
</gene>
<organism evidence="3 4">
    <name type="scientific">Qipengyuania mesophila</name>
    <dbReference type="NCBI Taxonomy" id="2867246"/>
    <lineage>
        <taxon>Bacteria</taxon>
        <taxon>Pseudomonadati</taxon>
        <taxon>Pseudomonadota</taxon>
        <taxon>Alphaproteobacteria</taxon>
        <taxon>Sphingomonadales</taxon>
        <taxon>Erythrobacteraceae</taxon>
        <taxon>Qipengyuania</taxon>
    </lineage>
</organism>